<keyword evidence="3" id="KW-0378">Hydrolase</keyword>
<dbReference type="Gene3D" id="3.40.50.300">
    <property type="entry name" value="P-loop containing nucleotide triphosphate hydrolases"/>
    <property type="match status" value="2"/>
</dbReference>
<evidence type="ECO:0000256" key="8">
    <source>
        <dbReference type="ARBA" id="ARBA00023235"/>
    </source>
</evidence>
<evidence type="ECO:0000313" key="12">
    <source>
        <dbReference type="EMBL" id="PPK87480.1"/>
    </source>
</evidence>
<dbReference type="InterPro" id="IPR013701">
    <property type="entry name" value="Lhr-like_DEAD/DEAH_assoc"/>
</dbReference>
<dbReference type="PROSITE" id="PS51194">
    <property type="entry name" value="HELICASE_CTER"/>
    <property type="match status" value="1"/>
</dbReference>
<keyword evidence="2" id="KW-0227">DNA damage</keyword>
<evidence type="ECO:0000256" key="7">
    <source>
        <dbReference type="ARBA" id="ARBA00023204"/>
    </source>
</evidence>
<sequence length="824" mass="92762">MNVSATPQQTLLRRGDDWFVGRGWSVFPFQRRAWQAYLDGKSGLVNAPTGSGKTYSLIIPILLEFLAEHPDDPTRTNNGLRAIWLTPIRALTREIQSATERAIEDLGLQWRVGIRSGDTATSERTKQRSKPPEILITTPESLHLLIASNGYEKFFGDLRVLVADEWHELLGTKRGVLVELALSRLRGLRPAGFRTWGISATIGNMDEALDVLIPAETTPERVIIRADHAKETTMVTVLPDEIETFPWAGHLGIKLLEKVVPLIYASGSTLIFTNTRSQCEIWYQRLLDYDPDLSGAIAMHHGSISRELRDWVEDALHEGTLKAVVCTSSLDLGVDFRPVETIVQIGSPKGVARFLQRAGRSGHRPGAKSVIHFVPTHSLELLEASALRRCIENEVIESRIPYIRSFDVLVQFLVTLAVSGGFRRDVVLREIRNTFCYASISDEEFAWCLDFITTGGNSLGAYDEYHKVIRDEDGVYRVESKRVATMHRMSIGAIVSETTLTIKYMSGGYIGTIEEYFISSLKPGDTFWFAGRSLKFVKVKGMEALVKRSSSKKGKVPSWKGGRMQLSSQLSEFLRLAMGELKREDYHDAELQKLAPLRDIQVQRSAVPGPDELLIEYFSDREGYHLLIYPCEGRGIHEGLASLIAYRIGQFAPLTFTIAMNDYGFELLSDQPIPIEEALGSDLFNVAELNADLNAGINATEMARRRFRDIAAIAGLIFKGYPGKQKKEKHLQSGSQLFFDVFSDYEPTNLLLQQAYDEIMTFQLQEARLRSALDRINAQTILFQQPAKATPFSFALIVDRLRERISSEKLEDRIKRMRLALVRE</sequence>
<feature type="domain" description="Helicase ATP-binding" evidence="10">
    <location>
        <begin position="34"/>
        <end position="220"/>
    </location>
</feature>
<dbReference type="AlphaFoldDB" id="A0A2S6I7K4"/>
<dbReference type="GO" id="GO:0003677">
    <property type="term" value="F:DNA binding"/>
    <property type="evidence" value="ECO:0007669"/>
    <property type="project" value="UniProtKB-KW"/>
</dbReference>
<dbReference type="Proteomes" id="UP000237662">
    <property type="component" value="Unassembled WGS sequence"/>
</dbReference>
<dbReference type="PIRSF" id="PIRSF037307">
    <property type="entry name" value="Lhr-like_helic_prd"/>
    <property type="match status" value="1"/>
</dbReference>
<evidence type="ECO:0000256" key="6">
    <source>
        <dbReference type="ARBA" id="ARBA00023125"/>
    </source>
</evidence>
<dbReference type="Pfam" id="PF19306">
    <property type="entry name" value="WHD_Lhr"/>
    <property type="match status" value="1"/>
</dbReference>
<dbReference type="RefSeq" id="WP_245911361.1">
    <property type="nucleotide sequence ID" value="NZ_PTJC01000005.1"/>
</dbReference>
<keyword evidence="4 12" id="KW-0347">Helicase</keyword>
<dbReference type="SUPFAM" id="SSF52540">
    <property type="entry name" value="P-loop containing nucleoside triphosphate hydrolases"/>
    <property type="match status" value="1"/>
</dbReference>
<evidence type="ECO:0000256" key="9">
    <source>
        <dbReference type="ARBA" id="ARBA00093467"/>
    </source>
</evidence>
<reference evidence="12 13" key="1">
    <citation type="submission" date="2018-02" db="EMBL/GenBank/DDBJ databases">
        <title>Genomic Encyclopedia of Archaeal and Bacterial Type Strains, Phase II (KMG-II): from individual species to whole genera.</title>
        <authorList>
            <person name="Goeker M."/>
        </authorList>
    </citation>
    <scope>NUCLEOTIDE SEQUENCE [LARGE SCALE GENOMIC DNA]</scope>
    <source>
        <strain evidence="12 13">DSM 29526</strain>
    </source>
</reference>
<keyword evidence="8" id="KW-0413">Isomerase</keyword>
<dbReference type="InterPro" id="IPR026362">
    <property type="entry name" value="DEXH_lig_assoc"/>
</dbReference>
<gene>
    <name evidence="12" type="ORF">CLV84_0422</name>
</gene>
<feature type="domain" description="Helicase C-terminal" evidence="11">
    <location>
        <begin position="255"/>
        <end position="414"/>
    </location>
</feature>
<dbReference type="GO" id="GO:0004386">
    <property type="term" value="F:helicase activity"/>
    <property type="evidence" value="ECO:0007669"/>
    <property type="project" value="UniProtKB-KW"/>
</dbReference>
<organism evidence="12 13">
    <name type="scientific">Neolewinella xylanilytica</name>
    <dbReference type="NCBI Taxonomy" id="1514080"/>
    <lineage>
        <taxon>Bacteria</taxon>
        <taxon>Pseudomonadati</taxon>
        <taxon>Bacteroidota</taxon>
        <taxon>Saprospiria</taxon>
        <taxon>Saprospirales</taxon>
        <taxon>Lewinellaceae</taxon>
        <taxon>Neolewinella</taxon>
    </lineage>
</organism>
<dbReference type="PANTHER" id="PTHR47962:SF3">
    <property type="entry name" value="LARGE ATP-DEPENDENT HELICASE-RELATED PROTEIN"/>
    <property type="match status" value="1"/>
</dbReference>
<dbReference type="InterPro" id="IPR011545">
    <property type="entry name" value="DEAD/DEAH_box_helicase_dom"/>
</dbReference>
<proteinExistence type="inferred from homology"/>
<comment type="caution">
    <text evidence="12">The sequence shown here is derived from an EMBL/GenBank/DDBJ whole genome shotgun (WGS) entry which is preliminary data.</text>
</comment>
<dbReference type="CDD" id="cd18796">
    <property type="entry name" value="SF2_C_LHR"/>
    <property type="match status" value="1"/>
</dbReference>
<dbReference type="InterPro" id="IPR045628">
    <property type="entry name" value="Lhr_WH_dom"/>
</dbReference>
<dbReference type="GO" id="GO:0016887">
    <property type="term" value="F:ATP hydrolysis activity"/>
    <property type="evidence" value="ECO:0007669"/>
    <property type="project" value="TreeGrafter"/>
</dbReference>
<dbReference type="InterPro" id="IPR017170">
    <property type="entry name" value="Lhr-like"/>
</dbReference>
<dbReference type="PANTHER" id="PTHR47962">
    <property type="entry name" value="ATP-DEPENDENT HELICASE LHR-RELATED-RELATED"/>
    <property type="match status" value="1"/>
</dbReference>
<evidence type="ECO:0000256" key="3">
    <source>
        <dbReference type="ARBA" id="ARBA00022801"/>
    </source>
</evidence>
<keyword evidence="13" id="KW-1185">Reference proteome</keyword>
<keyword evidence="1" id="KW-0547">Nucleotide-binding</keyword>
<dbReference type="InterPro" id="IPR052511">
    <property type="entry name" value="ATP-dep_Helicase"/>
</dbReference>
<dbReference type="EMBL" id="PTJC01000005">
    <property type="protein sequence ID" value="PPK87480.1"/>
    <property type="molecule type" value="Genomic_DNA"/>
</dbReference>
<protein>
    <submittedName>
        <fullName evidence="12">ATP-dependent Lhr-like helicase</fullName>
    </submittedName>
</protein>
<evidence type="ECO:0000259" key="10">
    <source>
        <dbReference type="PROSITE" id="PS51192"/>
    </source>
</evidence>
<dbReference type="Pfam" id="PF00271">
    <property type="entry name" value="Helicase_C"/>
    <property type="match status" value="1"/>
</dbReference>
<evidence type="ECO:0000256" key="4">
    <source>
        <dbReference type="ARBA" id="ARBA00022806"/>
    </source>
</evidence>
<dbReference type="Pfam" id="PF08494">
    <property type="entry name" value="DEAD_assoc"/>
    <property type="match status" value="1"/>
</dbReference>
<dbReference type="PROSITE" id="PS51192">
    <property type="entry name" value="HELICASE_ATP_BIND_1"/>
    <property type="match status" value="1"/>
</dbReference>
<dbReference type="InterPro" id="IPR001650">
    <property type="entry name" value="Helicase_C-like"/>
</dbReference>
<evidence type="ECO:0000259" key="11">
    <source>
        <dbReference type="PROSITE" id="PS51194"/>
    </source>
</evidence>
<accession>A0A2S6I7K4</accession>
<evidence type="ECO:0000256" key="2">
    <source>
        <dbReference type="ARBA" id="ARBA00022763"/>
    </source>
</evidence>
<keyword evidence="7" id="KW-0234">DNA repair</keyword>
<dbReference type="InterPro" id="IPR027417">
    <property type="entry name" value="P-loop_NTPase"/>
</dbReference>
<keyword evidence="6" id="KW-0238">DNA-binding</keyword>
<dbReference type="GO" id="GO:0005524">
    <property type="term" value="F:ATP binding"/>
    <property type="evidence" value="ECO:0007669"/>
    <property type="project" value="UniProtKB-KW"/>
</dbReference>
<evidence type="ECO:0000256" key="1">
    <source>
        <dbReference type="ARBA" id="ARBA00022741"/>
    </source>
</evidence>
<comment type="similarity">
    <text evidence="9">Belongs to the Lhr helicase family. Lhr-Core subfamily.</text>
</comment>
<dbReference type="InterPro" id="IPR014001">
    <property type="entry name" value="Helicase_ATP-bd"/>
</dbReference>
<evidence type="ECO:0000256" key="5">
    <source>
        <dbReference type="ARBA" id="ARBA00022840"/>
    </source>
</evidence>
<evidence type="ECO:0000313" key="13">
    <source>
        <dbReference type="Proteomes" id="UP000237662"/>
    </source>
</evidence>
<dbReference type="Pfam" id="PF00270">
    <property type="entry name" value="DEAD"/>
    <property type="match status" value="1"/>
</dbReference>
<dbReference type="SMART" id="SM00487">
    <property type="entry name" value="DEXDc"/>
    <property type="match status" value="1"/>
</dbReference>
<dbReference type="NCBIfam" id="TIGR04121">
    <property type="entry name" value="DEXH_lig_assoc"/>
    <property type="match status" value="1"/>
</dbReference>
<keyword evidence="5" id="KW-0067">ATP-binding</keyword>
<name>A0A2S6I7K4_9BACT</name>
<dbReference type="GO" id="GO:0006281">
    <property type="term" value="P:DNA repair"/>
    <property type="evidence" value="ECO:0007669"/>
    <property type="project" value="UniProtKB-KW"/>
</dbReference>
<dbReference type="SMART" id="SM00490">
    <property type="entry name" value="HELICc"/>
    <property type="match status" value="1"/>
</dbReference>